<feature type="compositionally biased region" description="Acidic residues" evidence="1">
    <location>
        <begin position="445"/>
        <end position="457"/>
    </location>
</feature>
<evidence type="ECO:0000313" key="3">
    <source>
        <dbReference type="EMBL" id="GGO68854.1"/>
    </source>
</evidence>
<gene>
    <name evidence="3" type="ORF">GCM10012289_28600</name>
</gene>
<evidence type="ECO:0000259" key="2">
    <source>
        <dbReference type="Pfam" id="PF00656"/>
    </source>
</evidence>
<dbReference type="EMBL" id="BMNH01000006">
    <property type="protein sequence ID" value="GGO68854.1"/>
    <property type="molecule type" value="Genomic_DNA"/>
</dbReference>
<dbReference type="GO" id="GO:0004197">
    <property type="term" value="F:cysteine-type endopeptidase activity"/>
    <property type="evidence" value="ECO:0007669"/>
    <property type="project" value="InterPro"/>
</dbReference>
<evidence type="ECO:0000256" key="1">
    <source>
        <dbReference type="SAM" id="MobiDB-lite"/>
    </source>
</evidence>
<dbReference type="Proteomes" id="UP000646523">
    <property type="component" value="Unassembled WGS sequence"/>
</dbReference>
<feature type="region of interest" description="Disordered" evidence="1">
    <location>
        <begin position="433"/>
        <end position="457"/>
    </location>
</feature>
<proteinExistence type="predicted"/>
<dbReference type="InterPro" id="IPR011600">
    <property type="entry name" value="Pept_C14_caspase"/>
</dbReference>
<feature type="compositionally biased region" description="Basic and acidic residues" evidence="1">
    <location>
        <begin position="433"/>
        <end position="444"/>
    </location>
</feature>
<dbReference type="SUPFAM" id="SSF52129">
    <property type="entry name" value="Caspase-like"/>
    <property type="match status" value="1"/>
</dbReference>
<name>A0A917YZM3_9ACTN</name>
<dbReference type="Gene3D" id="3.40.50.1460">
    <property type="match status" value="1"/>
</dbReference>
<feature type="domain" description="Peptidase C14 caspase" evidence="2">
    <location>
        <begin position="12"/>
        <end position="226"/>
    </location>
</feature>
<dbReference type="NCBIfam" id="NF047832">
    <property type="entry name" value="caspase_w_EACC1"/>
    <property type="match status" value="1"/>
</dbReference>
<dbReference type="InterPro" id="IPR011990">
    <property type="entry name" value="TPR-like_helical_dom_sf"/>
</dbReference>
<keyword evidence="4" id="KW-1185">Reference proteome</keyword>
<comment type="caution">
    <text evidence="3">The sequence shown here is derived from an EMBL/GenBank/DDBJ whole genome shotgun (WGS) entry which is preliminary data.</text>
</comment>
<protein>
    <recommendedName>
        <fullName evidence="2">Peptidase C14 caspase domain-containing protein</fullName>
    </recommendedName>
</protein>
<dbReference type="AlphaFoldDB" id="A0A917YZM3"/>
<dbReference type="Pfam" id="PF00656">
    <property type="entry name" value="Peptidase_C14"/>
    <property type="match status" value="1"/>
</dbReference>
<dbReference type="Gene3D" id="1.25.40.10">
    <property type="entry name" value="Tetratricopeptide repeat domain"/>
    <property type="match status" value="1"/>
</dbReference>
<dbReference type="InterPro" id="IPR029030">
    <property type="entry name" value="Caspase-like_dom_sf"/>
</dbReference>
<dbReference type="RefSeq" id="WP_189124544.1">
    <property type="nucleotide sequence ID" value="NZ_BMNH01000006.1"/>
</dbReference>
<sequence>MRLPDPRRSRVVLMGASIYADYNLSDIPSVEKSVRDLATALTDPTFGIVPPEYCTALINQGDLRHIGRQLREAAMEAEDLLLVYYAGHGLIGGRRHDLYLALPDSEWQEPAFSSLEFDKLRSVVLNSTASNKVIILDCCFSGRVLSDTMADPVAEVAGQIEIDGTYVLTSAHRDQVSLVLPNEEHTSFTGRMLDLLRHGIPRGPRLLTIDSIYQHLRSKMRADGLSEPQKRGTQTIELLGLARNRAIVRSSAKQLRNRYRAAADRAEQQDWRGAFRMLEEVVEEQVAILGENHPDTLLSRRLLAHAIGAIGAPLEAAKEIQSLLNTQSTWALHSEEHLQTLQFLAINMGEAGFRRDAISLLRPLMIDRMRTLGSSNLSTINTCHILARNLTISGQHKEARAILEYVVAERARILGDDHAHTIRARKDLEDLEHLETPEHLKDLETPEDVEGLEDDDT</sequence>
<organism evidence="3 4">
    <name type="scientific">Nonomuraea cavernae</name>
    <dbReference type="NCBI Taxonomy" id="2045107"/>
    <lineage>
        <taxon>Bacteria</taxon>
        <taxon>Bacillati</taxon>
        <taxon>Actinomycetota</taxon>
        <taxon>Actinomycetes</taxon>
        <taxon>Streptosporangiales</taxon>
        <taxon>Streptosporangiaceae</taxon>
        <taxon>Nonomuraea</taxon>
    </lineage>
</organism>
<accession>A0A917YZM3</accession>
<reference evidence="3" key="1">
    <citation type="journal article" date="2014" name="Int. J. Syst. Evol. Microbiol.">
        <title>Complete genome sequence of Corynebacterium casei LMG S-19264T (=DSM 44701T), isolated from a smear-ripened cheese.</title>
        <authorList>
            <consortium name="US DOE Joint Genome Institute (JGI-PGF)"/>
            <person name="Walter F."/>
            <person name="Albersmeier A."/>
            <person name="Kalinowski J."/>
            <person name="Ruckert C."/>
        </authorList>
    </citation>
    <scope>NUCLEOTIDE SEQUENCE</scope>
    <source>
        <strain evidence="3">CGMCC 4.7368</strain>
    </source>
</reference>
<dbReference type="GO" id="GO:0006508">
    <property type="term" value="P:proteolysis"/>
    <property type="evidence" value="ECO:0007669"/>
    <property type="project" value="InterPro"/>
</dbReference>
<reference evidence="3" key="2">
    <citation type="submission" date="2020-09" db="EMBL/GenBank/DDBJ databases">
        <authorList>
            <person name="Sun Q."/>
            <person name="Zhou Y."/>
        </authorList>
    </citation>
    <scope>NUCLEOTIDE SEQUENCE</scope>
    <source>
        <strain evidence="3">CGMCC 4.7368</strain>
    </source>
</reference>
<dbReference type="Pfam" id="PF13374">
    <property type="entry name" value="TPR_10"/>
    <property type="match status" value="2"/>
</dbReference>
<evidence type="ECO:0000313" key="4">
    <source>
        <dbReference type="Proteomes" id="UP000646523"/>
    </source>
</evidence>